<dbReference type="AlphaFoldDB" id="A0A2S5B356"/>
<gene>
    <name evidence="1" type="ORF">BMF94_5519</name>
</gene>
<evidence type="ECO:0000313" key="2">
    <source>
        <dbReference type="Proteomes" id="UP000237144"/>
    </source>
</evidence>
<comment type="caution">
    <text evidence="1">The sequence shown here is derived from an EMBL/GenBank/DDBJ whole genome shotgun (WGS) entry which is preliminary data.</text>
</comment>
<protein>
    <recommendedName>
        <fullName evidence="3">N-acetyltransferase domain-containing protein</fullName>
    </recommendedName>
</protein>
<dbReference type="Proteomes" id="UP000237144">
    <property type="component" value="Unassembled WGS sequence"/>
</dbReference>
<dbReference type="InterPro" id="IPR016181">
    <property type="entry name" value="Acyl_CoA_acyltransferase"/>
</dbReference>
<dbReference type="SUPFAM" id="SSF55729">
    <property type="entry name" value="Acyl-CoA N-acyltransferases (Nat)"/>
    <property type="match status" value="1"/>
</dbReference>
<accession>A0A2S5B356</accession>
<dbReference type="STRING" id="741276.A0A2S5B356"/>
<dbReference type="Gene3D" id="3.40.630.30">
    <property type="match status" value="1"/>
</dbReference>
<name>A0A2S5B356_9BASI</name>
<reference evidence="1 2" key="1">
    <citation type="journal article" date="2018" name="Front. Microbiol.">
        <title>Prospects for Fungal Bioremediation of Acidic Radioactive Waste Sites: Characterization and Genome Sequence of Rhodotorula taiwanensis MD1149.</title>
        <authorList>
            <person name="Tkavc R."/>
            <person name="Matrosova V.Y."/>
            <person name="Grichenko O.E."/>
            <person name="Gostincar C."/>
            <person name="Volpe R.P."/>
            <person name="Klimenkova P."/>
            <person name="Gaidamakova E.K."/>
            <person name="Zhou C.E."/>
            <person name="Stewart B.J."/>
            <person name="Lyman M.G."/>
            <person name="Malfatti S.A."/>
            <person name="Rubinfeld B."/>
            <person name="Courtot M."/>
            <person name="Singh J."/>
            <person name="Dalgard C.L."/>
            <person name="Hamilton T."/>
            <person name="Frey K.G."/>
            <person name="Gunde-Cimerman N."/>
            <person name="Dugan L."/>
            <person name="Daly M.J."/>
        </authorList>
    </citation>
    <scope>NUCLEOTIDE SEQUENCE [LARGE SCALE GENOMIC DNA]</scope>
    <source>
        <strain evidence="1 2">MD1149</strain>
    </source>
</reference>
<evidence type="ECO:0000313" key="1">
    <source>
        <dbReference type="EMBL" id="POY71207.1"/>
    </source>
</evidence>
<evidence type="ECO:0008006" key="3">
    <source>
        <dbReference type="Google" id="ProtNLM"/>
    </source>
</evidence>
<dbReference type="OrthoDB" id="2326446at2759"/>
<dbReference type="EMBL" id="PJQD01000085">
    <property type="protein sequence ID" value="POY71207.1"/>
    <property type="molecule type" value="Genomic_DNA"/>
</dbReference>
<keyword evidence="2" id="KW-1185">Reference proteome</keyword>
<sequence>MTATKVRAIRFERFQPDSPTELAELRRQRVLCGWGTEEGTIEKWCEQVQRGVKNLYWIWTEPAPVFPEQEHLNLEREKVGPPPPDPAFTPVGHVSLDWEDYGGEDELADKSKGILTLASFFILVSQQGGGLGSRVMKEMEAMAAGPELDASFVTLNTLDGEVSRQPEFWAKMGVAPGRNNEEWYTRLGYEAFRRGIPRYPSKAVDGTEFLAEAVLMRKRIK</sequence>
<proteinExistence type="predicted"/>
<organism evidence="1 2">
    <name type="scientific">Rhodotorula taiwanensis</name>
    <dbReference type="NCBI Taxonomy" id="741276"/>
    <lineage>
        <taxon>Eukaryota</taxon>
        <taxon>Fungi</taxon>
        <taxon>Dikarya</taxon>
        <taxon>Basidiomycota</taxon>
        <taxon>Pucciniomycotina</taxon>
        <taxon>Microbotryomycetes</taxon>
        <taxon>Sporidiobolales</taxon>
        <taxon>Sporidiobolaceae</taxon>
        <taxon>Rhodotorula</taxon>
    </lineage>
</organism>